<protein>
    <recommendedName>
        <fullName evidence="4">Transmembrane protein</fullName>
    </recommendedName>
</protein>
<dbReference type="Proteomes" id="UP000447434">
    <property type="component" value="Chromosome 21"/>
</dbReference>
<evidence type="ECO:0008006" key="4">
    <source>
        <dbReference type="Google" id="ProtNLM"/>
    </source>
</evidence>
<organism evidence="2 3">
    <name type="scientific">Lupinus albus</name>
    <name type="common">White lupine</name>
    <name type="synonym">Lupinus termis</name>
    <dbReference type="NCBI Taxonomy" id="3870"/>
    <lineage>
        <taxon>Eukaryota</taxon>
        <taxon>Viridiplantae</taxon>
        <taxon>Streptophyta</taxon>
        <taxon>Embryophyta</taxon>
        <taxon>Tracheophyta</taxon>
        <taxon>Spermatophyta</taxon>
        <taxon>Magnoliopsida</taxon>
        <taxon>eudicotyledons</taxon>
        <taxon>Gunneridae</taxon>
        <taxon>Pentapetalae</taxon>
        <taxon>rosids</taxon>
        <taxon>fabids</taxon>
        <taxon>Fabales</taxon>
        <taxon>Fabaceae</taxon>
        <taxon>Papilionoideae</taxon>
        <taxon>50 kb inversion clade</taxon>
        <taxon>genistoids sensu lato</taxon>
        <taxon>core genistoids</taxon>
        <taxon>Genisteae</taxon>
        <taxon>Lupinus</taxon>
    </lineage>
</organism>
<keyword evidence="1" id="KW-1133">Transmembrane helix</keyword>
<keyword evidence="3" id="KW-1185">Reference proteome</keyword>
<proteinExistence type="predicted"/>
<dbReference type="AlphaFoldDB" id="A0A6A4NFK8"/>
<gene>
    <name evidence="2" type="ORF">Lalb_Chr21g0310761</name>
</gene>
<comment type="caution">
    <text evidence="2">The sequence shown here is derived from an EMBL/GenBank/DDBJ whole genome shotgun (WGS) entry which is preliminary data.</text>
</comment>
<sequence>MAITTMVKPYTFTPQPHSSISISNSLHSPPSTLISIPHFLSRSHSYRTHQPMICAKKNSNNRSWSSNRNILQLASTIALNLKIFPEPFNSLITQIAQSDFNQIHLILNPGRKTRNWNKSVWFFFAFICAVSGFLSWRVSEPELFLKALLFCVAGVSLFRWLRLGKKALKEWFLGFLFGIVLMMSTGFRLGKEDVKFWVHRIRTCSPLAQFVTPKRNRNWRISK</sequence>
<reference evidence="3" key="1">
    <citation type="journal article" date="2020" name="Nat. Commun.">
        <title>Genome sequence of the cluster root forming white lupin.</title>
        <authorList>
            <person name="Hufnagel B."/>
            <person name="Marques A."/>
            <person name="Soriano A."/>
            <person name="Marques L."/>
            <person name="Divol F."/>
            <person name="Doumas P."/>
            <person name="Sallet E."/>
            <person name="Mancinotti D."/>
            <person name="Carrere S."/>
            <person name="Marande W."/>
            <person name="Arribat S."/>
            <person name="Keller J."/>
            <person name="Huneau C."/>
            <person name="Blein T."/>
            <person name="Aime D."/>
            <person name="Laguerre M."/>
            <person name="Taylor J."/>
            <person name="Schubert V."/>
            <person name="Nelson M."/>
            <person name="Geu-Flores F."/>
            <person name="Crespi M."/>
            <person name="Gallardo-Guerrero K."/>
            <person name="Delaux P.-M."/>
            <person name="Salse J."/>
            <person name="Berges H."/>
            <person name="Guyot R."/>
            <person name="Gouzy J."/>
            <person name="Peret B."/>
        </authorList>
    </citation>
    <scope>NUCLEOTIDE SEQUENCE [LARGE SCALE GENOMIC DNA]</scope>
    <source>
        <strain evidence="3">cv. Amiga</strain>
    </source>
</reference>
<keyword evidence="1" id="KW-0812">Transmembrane</keyword>
<accession>A0A6A4NFK8</accession>
<evidence type="ECO:0000256" key="1">
    <source>
        <dbReference type="SAM" id="Phobius"/>
    </source>
</evidence>
<feature type="transmembrane region" description="Helical" evidence="1">
    <location>
        <begin position="172"/>
        <end position="190"/>
    </location>
</feature>
<keyword evidence="1" id="KW-0472">Membrane</keyword>
<feature type="transmembrane region" description="Helical" evidence="1">
    <location>
        <begin position="120"/>
        <end position="137"/>
    </location>
</feature>
<name>A0A6A4NFK8_LUPAL</name>
<evidence type="ECO:0000313" key="2">
    <source>
        <dbReference type="EMBL" id="KAE9589605.1"/>
    </source>
</evidence>
<evidence type="ECO:0000313" key="3">
    <source>
        <dbReference type="Proteomes" id="UP000447434"/>
    </source>
</evidence>
<dbReference type="EMBL" id="WOCE01000021">
    <property type="protein sequence ID" value="KAE9589605.1"/>
    <property type="molecule type" value="Genomic_DNA"/>
</dbReference>
<dbReference type="OrthoDB" id="1738566at2759"/>